<evidence type="ECO:0000256" key="3">
    <source>
        <dbReference type="ARBA" id="ARBA00022723"/>
    </source>
</evidence>
<dbReference type="SUPFAM" id="SSF46626">
    <property type="entry name" value="Cytochrome c"/>
    <property type="match status" value="1"/>
</dbReference>
<dbReference type="GO" id="GO:0046872">
    <property type="term" value="F:metal ion binding"/>
    <property type="evidence" value="ECO:0007669"/>
    <property type="project" value="UniProtKB-KW"/>
</dbReference>
<dbReference type="PROSITE" id="PS51007">
    <property type="entry name" value="CYTC"/>
    <property type="match status" value="1"/>
</dbReference>
<keyword evidence="1" id="KW-0813">Transport</keyword>
<reference evidence="7" key="1">
    <citation type="submission" date="2018-06" db="EMBL/GenBank/DDBJ databases">
        <authorList>
            <person name="Zhirakovskaya E."/>
        </authorList>
    </citation>
    <scope>NUCLEOTIDE SEQUENCE</scope>
</reference>
<protein>
    <recommendedName>
        <fullName evidence="6">Cytochrome c domain-containing protein</fullName>
    </recommendedName>
</protein>
<keyword evidence="5" id="KW-0408">Iron</keyword>
<evidence type="ECO:0000313" key="7">
    <source>
        <dbReference type="EMBL" id="VAW86951.1"/>
    </source>
</evidence>
<sequence length="227" mass="22956">MAIFLKNKTPYILSCALLSSAMLLNTGCSNEGNEESSEKSGAASSLLDQATSAVDSAKGMVEDTAAVATSAIDSAKDVVENTAETAASAVDSVKDVAENTAEAATSAVDSVKDVAENTAEAATSAVAGVKTAVSEKIDKVVEIETKEVPSIDGAKVYSACVGCHGANGEGGVGPALNSQAPSDLVDKLTRYKAGEKLGPMTAMMTPIAQGLSKAETKAVTEYVVTLK</sequence>
<dbReference type="InterPro" id="IPR050597">
    <property type="entry name" value="Cytochrome_c_Oxidase_Subunit"/>
</dbReference>
<dbReference type="EMBL" id="UOFP01000164">
    <property type="protein sequence ID" value="VAW86951.1"/>
    <property type="molecule type" value="Genomic_DNA"/>
</dbReference>
<keyword evidence="3" id="KW-0479">Metal-binding</keyword>
<evidence type="ECO:0000256" key="2">
    <source>
        <dbReference type="ARBA" id="ARBA00022617"/>
    </source>
</evidence>
<gene>
    <name evidence="7" type="ORF">MNBD_GAMMA18-1759</name>
</gene>
<dbReference type="InterPro" id="IPR009056">
    <property type="entry name" value="Cyt_c-like_dom"/>
</dbReference>
<evidence type="ECO:0000256" key="1">
    <source>
        <dbReference type="ARBA" id="ARBA00022448"/>
    </source>
</evidence>
<evidence type="ECO:0000259" key="6">
    <source>
        <dbReference type="PROSITE" id="PS51007"/>
    </source>
</evidence>
<keyword evidence="4" id="KW-0249">Electron transport</keyword>
<name>A0A3B0Z5X8_9ZZZZ</name>
<accession>A0A3B0Z5X8</accession>
<dbReference type="AlphaFoldDB" id="A0A3B0Z5X8"/>
<keyword evidence="2" id="KW-0349">Heme</keyword>
<evidence type="ECO:0000256" key="5">
    <source>
        <dbReference type="ARBA" id="ARBA00023004"/>
    </source>
</evidence>
<dbReference type="Gene3D" id="1.10.760.10">
    <property type="entry name" value="Cytochrome c-like domain"/>
    <property type="match status" value="1"/>
</dbReference>
<evidence type="ECO:0000256" key="4">
    <source>
        <dbReference type="ARBA" id="ARBA00022982"/>
    </source>
</evidence>
<proteinExistence type="predicted"/>
<dbReference type="GO" id="GO:0020037">
    <property type="term" value="F:heme binding"/>
    <property type="evidence" value="ECO:0007669"/>
    <property type="project" value="InterPro"/>
</dbReference>
<feature type="domain" description="Cytochrome c" evidence="6">
    <location>
        <begin position="148"/>
        <end position="227"/>
    </location>
</feature>
<organism evidence="7">
    <name type="scientific">hydrothermal vent metagenome</name>
    <dbReference type="NCBI Taxonomy" id="652676"/>
    <lineage>
        <taxon>unclassified sequences</taxon>
        <taxon>metagenomes</taxon>
        <taxon>ecological metagenomes</taxon>
    </lineage>
</organism>
<dbReference type="GO" id="GO:0009055">
    <property type="term" value="F:electron transfer activity"/>
    <property type="evidence" value="ECO:0007669"/>
    <property type="project" value="InterPro"/>
</dbReference>
<dbReference type="PANTHER" id="PTHR33751">
    <property type="entry name" value="CBB3-TYPE CYTOCHROME C OXIDASE SUBUNIT FIXP"/>
    <property type="match status" value="1"/>
</dbReference>
<dbReference type="PANTHER" id="PTHR33751:SF9">
    <property type="entry name" value="CYTOCHROME C4"/>
    <property type="match status" value="1"/>
</dbReference>
<dbReference type="InterPro" id="IPR036909">
    <property type="entry name" value="Cyt_c-like_dom_sf"/>
</dbReference>
<dbReference type="Pfam" id="PF00034">
    <property type="entry name" value="Cytochrom_C"/>
    <property type="match status" value="1"/>
</dbReference>